<keyword evidence="5" id="KW-1185">Reference proteome</keyword>
<dbReference type="SUPFAM" id="SSF51735">
    <property type="entry name" value="NAD(P)-binding Rossmann-fold domains"/>
    <property type="match status" value="1"/>
</dbReference>
<evidence type="ECO:0000313" key="5">
    <source>
        <dbReference type="Proteomes" id="UP000799118"/>
    </source>
</evidence>
<evidence type="ECO:0000313" key="4">
    <source>
        <dbReference type="EMBL" id="KAE9389448.1"/>
    </source>
</evidence>
<protein>
    <submittedName>
        <fullName evidence="4">NAD(P)-binding protein</fullName>
    </submittedName>
</protein>
<feature type="domain" description="NAD-dependent epimerase/dehydratase" evidence="3">
    <location>
        <begin position="7"/>
        <end position="249"/>
    </location>
</feature>
<keyword evidence="1" id="KW-0560">Oxidoreductase</keyword>
<dbReference type="InterPro" id="IPR001509">
    <property type="entry name" value="Epimerase_deHydtase"/>
</dbReference>
<reference evidence="4" key="1">
    <citation type="journal article" date="2019" name="Environ. Microbiol.">
        <title>Fungal ecological strategies reflected in gene transcription - a case study of two litter decomposers.</title>
        <authorList>
            <person name="Barbi F."/>
            <person name="Kohler A."/>
            <person name="Barry K."/>
            <person name="Baskaran P."/>
            <person name="Daum C."/>
            <person name="Fauchery L."/>
            <person name="Ihrmark K."/>
            <person name="Kuo A."/>
            <person name="LaButti K."/>
            <person name="Lipzen A."/>
            <person name="Morin E."/>
            <person name="Grigoriev I.V."/>
            <person name="Henrissat B."/>
            <person name="Lindahl B."/>
            <person name="Martin F."/>
        </authorList>
    </citation>
    <scope>NUCLEOTIDE SEQUENCE</scope>
    <source>
        <strain evidence="4">JB14</strain>
    </source>
</reference>
<dbReference type="InterPro" id="IPR036291">
    <property type="entry name" value="NAD(P)-bd_dom_sf"/>
</dbReference>
<evidence type="ECO:0000256" key="1">
    <source>
        <dbReference type="ARBA" id="ARBA00023002"/>
    </source>
</evidence>
<proteinExistence type="inferred from homology"/>
<dbReference type="Proteomes" id="UP000799118">
    <property type="component" value="Unassembled WGS sequence"/>
</dbReference>
<dbReference type="Pfam" id="PF01370">
    <property type="entry name" value="Epimerase"/>
    <property type="match status" value="1"/>
</dbReference>
<accession>A0A6A4GUN9</accession>
<organism evidence="4 5">
    <name type="scientific">Gymnopus androsaceus JB14</name>
    <dbReference type="NCBI Taxonomy" id="1447944"/>
    <lineage>
        <taxon>Eukaryota</taxon>
        <taxon>Fungi</taxon>
        <taxon>Dikarya</taxon>
        <taxon>Basidiomycota</taxon>
        <taxon>Agaricomycotina</taxon>
        <taxon>Agaricomycetes</taxon>
        <taxon>Agaricomycetidae</taxon>
        <taxon>Agaricales</taxon>
        <taxon>Marasmiineae</taxon>
        <taxon>Omphalotaceae</taxon>
        <taxon>Gymnopus</taxon>
    </lineage>
</organism>
<evidence type="ECO:0000259" key="3">
    <source>
        <dbReference type="Pfam" id="PF01370"/>
    </source>
</evidence>
<gene>
    <name evidence="4" type="ORF">BT96DRAFT_926539</name>
</gene>
<dbReference type="EMBL" id="ML769696">
    <property type="protein sequence ID" value="KAE9389448.1"/>
    <property type="molecule type" value="Genomic_DNA"/>
</dbReference>
<name>A0A6A4GUN9_9AGAR</name>
<comment type="similarity">
    <text evidence="2">Belongs to the NAD(P)-dependent epimerase/dehydratase family. Dihydroflavonol-4-reductase subfamily.</text>
</comment>
<dbReference type="AlphaFoldDB" id="A0A6A4GUN9"/>
<dbReference type="GO" id="GO:0016616">
    <property type="term" value="F:oxidoreductase activity, acting on the CH-OH group of donors, NAD or NADP as acceptor"/>
    <property type="evidence" value="ECO:0007669"/>
    <property type="project" value="TreeGrafter"/>
</dbReference>
<dbReference type="PANTHER" id="PTHR10366">
    <property type="entry name" value="NAD DEPENDENT EPIMERASE/DEHYDRATASE"/>
    <property type="match status" value="1"/>
</dbReference>
<evidence type="ECO:0000256" key="2">
    <source>
        <dbReference type="ARBA" id="ARBA00023445"/>
    </source>
</evidence>
<dbReference type="PANTHER" id="PTHR10366:SF564">
    <property type="entry name" value="STEROL-4-ALPHA-CARBOXYLATE 3-DEHYDROGENASE, DECARBOXYLATING"/>
    <property type="match status" value="1"/>
</dbReference>
<dbReference type="OrthoDB" id="2735536at2759"/>
<sequence>MSSQHLVLVTGVSGFLASHVTVELLRKGFRVRGTARRSRLESLRASKLAQMYPNLEFAQLDDIASSDLTEALQGVGSVMHVASPLAGRESAESTAVAGTLNVLRQANDAEIKNFVVTSSIAAMYQSLDNNGAFDGLTYTEDMLPTATREDGISQPDNAFRVYVASKQLAEKAAFKFVKETPGVKMAALNPPFLYGPSAPGFPPSTSASSLGTNGFVYSLLGGKFPPIVSPNFCDVRDAARAHVAALLAVHADIIKANQPQRFLVGAPFQWKEAVEYLESDDAGLPEEIRKRLPSKEARDGLAPYPGPISVIDTTRAKQVLGIEKYIDWKTSVKDTILSLAEEEKGWAKA</sequence>
<dbReference type="Gene3D" id="3.40.50.720">
    <property type="entry name" value="NAD(P)-binding Rossmann-like Domain"/>
    <property type="match status" value="1"/>
</dbReference>
<dbReference type="InterPro" id="IPR050425">
    <property type="entry name" value="NAD(P)_dehydrat-like"/>
</dbReference>